<dbReference type="KEGG" id="cna:AB433_13640"/>
<dbReference type="Proteomes" id="UP000035287">
    <property type="component" value="Chromosome"/>
</dbReference>
<gene>
    <name evidence="1" type="ORF">AB433_13640</name>
</gene>
<protein>
    <submittedName>
        <fullName evidence="1">Uncharacterized protein</fullName>
    </submittedName>
</protein>
<dbReference type="OrthoDB" id="9794448at2"/>
<dbReference type="EMBL" id="CP011770">
    <property type="protein sequence ID" value="AKM10770.1"/>
    <property type="molecule type" value="Genomic_DNA"/>
</dbReference>
<dbReference type="AlphaFoldDB" id="A0A0G3XGV9"/>
<keyword evidence="2" id="KW-1185">Reference proteome</keyword>
<proteinExistence type="predicted"/>
<dbReference type="PATRIC" id="fig|1348774.3.peg.2870"/>
<dbReference type="SUPFAM" id="SSF55785">
    <property type="entry name" value="PYP-like sensor domain (PAS domain)"/>
    <property type="match status" value="1"/>
</dbReference>
<name>A0A0G3XGV9_9SPHN</name>
<organism evidence="1 2">
    <name type="scientific">Croceicoccus naphthovorans</name>
    <dbReference type="NCBI Taxonomy" id="1348774"/>
    <lineage>
        <taxon>Bacteria</taxon>
        <taxon>Pseudomonadati</taxon>
        <taxon>Pseudomonadota</taxon>
        <taxon>Alphaproteobacteria</taxon>
        <taxon>Sphingomonadales</taxon>
        <taxon>Erythrobacteraceae</taxon>
        <taxon>Croceicoccus</taxon>
    </lineage>
</organism>
<dbReference type="RefSeq" id="WP_047821727.1">
    <property type="nucleotide sequence ID" value="NZ_CP011770.1"/>
</dbReference>
<dbReference type="Pfam" id="PF08670">
    <property type="entry name" value="MEKHLA"/>
    <property type="match status" value="1"/>
</dbReference>
<sequence length="154" mass="17059">MGDAADRTAIEAHAGRDRLNLIAGSYRRLTGRNLIDGDAVNALWHLPSVVLAHGTQSDPLFFYANHAGLRRFDLDAAGLIGMPSRLSAEPIERAERDRLFVRVSRQGFIDDYAGVRISASGRRFRITQATVWNLIDEDGEIHGQAATFADWIDL</sequence>
<evidence type="ECO:0000313" key="2">
    <source>
        <dbReference type="Proteomes" id="UP000035287"/>
    </source>
</evidence>
<dbReference type="InterPro" id="IPR035965">
    <property type="entry name" value="PAS-like_dom_sf"/>
</dbReference>
<dbReference type="STRING" id="1348774.AB433_13640"/>
<evidence type="ECO:0000313" key="1">
    <source>
        <dbReference type="EMBL" id="AKM10770.1"/>
    </source>
</evidence>
<accession>A0A0G3XGV9</accession>
<reference evidence="1 2" key="1">
    <citation type="submission" date="2015-06" db="EMBL/GenBank/DDBJ databases">
        <authorList>
            <person name="Zeng Y."/>
            <person name="Huang Y."/>
        </authorList>
    </citation>
    <scope>NUCLEOTIDE SEQUENCE [LARGE SCALE GENOMIC DNA]</scope>
    <source>
        <strain evidence="1 2">PQ-2</strain>
    </source>
</reference>
<dbReference type="InterPro" id="IPR013978">
    <property type="entry name" value="MEKHLA"/>
</dbReference>